<reference evidence="2 3" key="1">
    <citation type="submission" date="2023-08" db="EMBL/GenBank/DDBJ databases">
        <title>Black Yeasts Isolated from many extreme environments.</title>
        <authorList>
            <person name="Coleine C."/>
            <person name="Stajich J.E."/>
            <person name="Selbmann L."/>
        </authorList>
    </citation>
    <scope>NUCLEOTIDE SEQUENCE [LARGE SCALE GENOMIC DNA]</scope>
    <source>
        <strain evidence="2 3">CCFEE 5885</strain>
    </source>
</reference>
<dbReference type="EMBL" id="JAVRRG010000024">
    <property type="protein sequence ID" value="KAK5096015.1"/>
    <property type="molecule type" value="Genomic_DNA"/>
</dbReference>
<keyword evidence="3" id="KW-1185">Reference proteome</keyword>
<keyword evidence="1" id="KW-1133">Transmembrane helix</keyword>
<feature type="transmembrane region" description="Helical" evidence="1">
    <location>
        <begin position="166"/>
        <end position="187"/>
    </location>
</feature>
<comment type="caution">
    <text evidence="2">The sequence shown here is derived from an EMBL/GenBank/DDBJ whole genome shotgun (WGS) entry which is preliminary data.</text>
</comment>
<feature type="transmembrane region" description="Helical" evidence="1">
    <location>
        <begin position="309"/>
        <end position="329"/>
    </location>
</feature>
<accession>A0ABR0KHR2</accession>
<gene>
    <name evidence="2" type="ORF">LTR24_002714</name>
</gene>
<dbReference type="Proteomes" id="UP001345013">
    <property type="component" value="Unassembled WGS sequence"/>
</dbReference>
<evidence type="ECO:0000313" key="2">
    <source>
        <dbReference type="EMBL" id="KAK5096015.1"/>
    </source>
</evidence>
<feature type="transmembrane region" description="Helical" evidence="1">
    <location>
        <begin position="84"/>
        <end position="102"/>
    </location>
</feature>
<feature type="transmembrane region" description="Helical" evidence="1">
    <location>
        <begin position="248"/>
        <end position="273"/>
    </location>
</feature>
<keyword evidence="1" id="KW-0472">Membrane</keyword>
<organism evidence="2 3">
    <name type="scientific">Lithohypha guttulata</name>
    <dbReference type="NCBI Taxonomy" id="1690604"/>
    <lineage>
        <taxon>Eukaryota</taxon>
        <taxon>Fungi</taxon>
        <taxon>Dikarya</taxon>
        <taxon>Ascomycota</taxon>
        <taxon>Pezizomycotina</taxon>
        <taxon>Eurotiomycetes</taxon>
        <taxon>Chaetothyriomycetidae</taxon>
        <taxon>Chaetothyriales</taxon>
        <taxon>Trichomeriaceae</taxon>
        <taxon>Lithohypha</taxon>
    </lineage>
</organism>
<feature type="transmembrane region" description="Helical" evidence="1">
    <location>
        <begin position="122"/>
        <end position="145"/>
    </location>
</feature>
<protein>
    <submittedName>
        <fullName evidence="2">Uncharacterized protein</fullName>
    </submittedName>
</protein>
<keyword evidence="1" id="KW-0812">Transmembrane</keyword>
<evidence type="ECO:0000256" key="1">
    <source>
        <dbReference type="SAM" id="Phobius"/>
    </source>
</evidence>
<proteinExistence type="predicted"/>
<name>A0ABR0KHR2_9EURO</name>
<sequence>MAGTGTRLTLLLFSALGFWTLWGFPGKNNLLHFLGELSEPGASIPGPTYYPMKQKFTGIAPLDKQLTTLVGFFYTAVDGNRIDISLSFLNLGSQVLAAWILITTESYRAGNKGSFIITSTTLFGLSVVIVGYACVAPIWFALHLWTSKVVSNPRDWNIILEQPIKLAIAPVATLIGFGIPSAVMTLPAPSVISFDTKLNWSALQQGWPIWIYLAQKSLESIATWFQPMVSMRTEKQKRAEMVKYMRRAYLFALGTSAGAHLLYSGLGLAAYFLPGALSTKLQVQLQPENFFIPPNPFSDEKATTLPNGALWFLQWDLVIGVLATMIWGIAVRLSENGKQDDLGAWIKALVEYGVIAAAVGPSGAAVVAVWRRDERALKAKEE</sequence>
<evidence type="ECO:0000313" key="3">
    <source>
        <dbReference type="Proteomes" id="UP001345013"/>
    </source>
</evidence>
<feature type="transmembrane region" description="Helical" evidence="1">
    <location>
        <begin position="349"/>
        <end position="370"/>
    </location>
</feature>